<evidence type="ECO:0000256" key="1">
    <source>
        <dbReference type="ARBA" id="ARBA00004193"/>
    </source>
</evidence>
<dbReference type="InterPro" id="IPR000914">
    <property type="entry name" value="SBP_5_dom"/>
</dbReference>
<evidence type="ECO:0000256" key="4">
    <source>
        <dbReference type="ARBA" id="ARBA00022729"/>
    </source>
</evidence>
<feature type="signal peptide" evidence="5">
    <location>
        <begin position="1"/>
        <end position="22"/>
    </location>
</feature>
<dbReference type="PIRSF" id="PIRSF002741">
    <property type="entry name" value="MppA"/>
    <property type="match status" value="1"/>
</dbReference>
<dbReference type="InterPro" id="IPR030678">
    <property type="entry name" value="Peptide/Ni-bd"/>
</dbReference>
<evidence type="ECO:0000256" key="2">
    <source>
        <dbReference type="ARBA" id="ARBA00005695"/>
    </source>
</evidence>
<accession>A0A173ZFV2</accession>
<dbReference type="PANTHER" id="PTHR30290">
    <property type="entry name" value="PERIPLASMIC BINDING COMPONENT OF ABC TRANSPORTER"/>
    <property type="match status" value="1"/>
</dbReference>
<keyword evidence="3" id="KW-0813">Transport</keyword>
<dbReference type="AlphaFoldDB" id="A0A173ZFV2"/>
<evidence type="ECO:0000259" key="6">
    <source>
        <dbReference type="Pfam" id="PF00496"/>
    </source>
</evidence>
<dbReference type="Gene3D" id="3.10.105.10">
    <property type="entry name" value="Dipeptide-binding Protein, Domain 3"/>
    <property type="match status" value="1"/>
</dbReference>
<evidence type="ECO:0000313" key="7">
    <source>
        <dbReference type="EMBL" id="CUN74987.1"/>
    </source>
</evidence>
<comment type="similarity">
    <text evidence="2">Belongs to the bacterial solute-binding protein 5 family.</text>
</comment>
<evidence type="ECO:0000256" key="5">
    <source>
        <dbReference type="SAM" id="SignalP"/>
    </source>
</evidence>
<reference evidence="7 8" key="1">
    <citation type="submission" date="2015-09" db="EMBL/GenBank/DDBJ databases">
        <authorList>
            <consortium name="Pathogen Informatics"/>
        </authorList>
    </citation>
    <scope>NUCLEOTIDE SEQUENCE [LARGE SCALE GENOMIC DNA]</scope>
    <source>
        <strain evidence="7 8">2789STDY5834863</strain>
    </source>
</reference>
<dbReference type="CDD" id="cd00995">
    <property type="entry name" value="PBP2_NikA_DppA_OppA_like"/>
    <property type="match status" value="1"/>
</dbReference>
<organism evidence="7 8">
    <name type="scientific">Blautia wexlerae</name>
    <dbReference type="NCBI Taxonomy" id="418240"/>
    <lineage>
        <taxon>Bacteria</taxon>
        <taxon>Bacillati</taxon>
        <taxon>Bacillota</taxon>
        <taxon>Clostridia</taxon>
        <taxon>Lachnospirales</taxon>
        <taxon>Lachnospiraceae</taxon>
        <taxon>Blautia</taxon>
    </lineage>
</organism>
<dbReference type="PANTHER" id="PTHR30290:SF9">
    <property type="entry name" value="OLIGOPEPTIDE-BINDING PROTEIN APPA"/>
    <property type="match status" value="1"/>
</dbReference>
<dbReference type="Proteomes" id="UP000095431">
    <property type="component" value="Unassembled WGS sequence"/>
</dbReference>
<dbReference type="Gene3D" id="3.40.190.10">
    <property type="entry name" value="Periplasmic binding protein-like II"/>
    <property type="match status" value="1"/>
</dbReference>
<dbReference type="GO" id="GO:0015833">
    <property type="term" value="P:peptide transport"/>
    <property type="evidence" value="ECO:0007669"/>
    <property type="project" value="TreeGrafter"/>
</dbReference>
<keyword evidence="4 5" id="KW-0732">Signal</keyword>
<name>A0A173ZFV2_9FIRM</name>
<dbReference type="InterPro" id="IPR039424">
    <property type="entry name" value="SBP_5"/>
</dbReference>
<gene>
    <name evidence="7" type="primary">gsiB_1</name>
    <name evidence="7" type="ORF">ERS852478_00979</name>
</gene>
<protein>
    <submittedName>
        <fullName evidence="7">Glutathione-binding protein gsiB</fullName>
    </submittedName>
</protein>
<dbReference type="GO" id="GO:1904680">
    <property type="term" value="F:peptide transmembrane transporter activity"/>
    <property type="evidence" value="ECO:0007669"/>
    <property type="project" value="TreeGrafter"/>
</dbReference>
<dbReference type="SUPFAM" id="SSF53850">
    <property type="entry name" value="Periplasmic binding protein-like II"/>
    <property type="match status" value="1"/>
</dbReference>
<dbReference type="RefSeq" id="WP_082433156.1">
    <property type="nucleotide sequence ID" value="NZ_BTHH01000004.1"/>
</dbReference>
<evidence type="ECO:0000313" key="8">
    <source>
        <dbReference type="Proteomes" id="UP000095431"/>
    </source>
</evidence>
<evidence type="ECO:0000256" key="3">
    <source>
        <dbReference type="ARBA" id="ARBA00022448"/>
    </source>
</evidence>
<feature type="chain" id="PRO_5038421215" evidence="5">
    <location>
        <begin position="23"/>
        <end position="519"/>
    </location>
</feature>
<proteinExistence type="inferred from homology"/>
<dbReference type="GO" id="GO:0042597">
    <property type="term" value="C:periplasmic space"/>
    <property type="evidence" value="ECO:0007669"/>
    <property type="project" value="UniProtKB-ARBA"/>
</dbReference>
<dbReference type="InterPro" id="IPR023765">
    <property type="entry name" value="SBP_5_CS"/>
</dbReference>
<dbReference type="GO" id="GO:0043190">
    <property type="term" value="C:ATP-binding cassette (ABC) transporter complex"/>
    <property type="evidence" value="ECO:0007669"/>
    <property type="project" value="InterPro"/>
</dbReference>
<dbReference type="EMBL" id="CYZN01000005">
    <property type="protein sequence ID" value="CUN74987.1"/>
    <property type="molecule type" value="Genomic_DNA"/>
</dbReference>
<sequence>MKNKVTALLLATTMAISGTAGAFTVSAAEAADSGTLKLSVTTGDGSTSDDKIPTPWYNRLLATNLMFRSLFLADSNLTNAQPDLADSYEISDDKLTYTITLKDGLKWSDGEELTAEDVKFSIETALKAATINSIYTSAFKNISDMSVDGNTITLTLSSPYASMIDVLAQFAILPEHCLKDADPLKLESDAFWTDPVCSGMYTLDELNVGNYFTLKRNENYEGEAPKIANVTCYFVSDYITAAQAGNADYVYGNAADMVEALEGMDNYTEHEVDVLFYKYFIFNMKGADGNVNEAMDNVEVRKALVEAIDRATLATLYPTAKVLNSGVPNDNEAYNGFEYTFDAEKAKSDLEAAGYDMSRTLKICYYNNDQTSIDLINTVVYYLEQTGITVEATLSNDGTTDLFTTRDYDIGFKGKSAFSIDEWYTEYMSTDGLFSNIFGGGTEFDDLVADLFKATEEEERNTVLKELQDKEQEMVYKVPAFTVGTYVFTSDNVKIPDGVEFCNPLYMSDIDFAEWEIAE</sequence>
<feature type="domain" description="Solute-binding protein family 5" evidence="6">
    <location>
        <begin position="80"/>
        <end position="441"/>
    </location>
</feature>
<dbReference type="Pfam" id="PF00496">
    <property type="entry name" value="SBP_bac_5"/>
    <property type="match status" value="1"/>
</dbReference>
<dbReference type="PROSITE" id="PS01040">
    <property type="entry name" value="SBP_BACTERIAL_5"/>
    <property type="match status" value="1"/>
</dbReference>
<comment type="subcellular location">
    <subcellularLocation>
        <location evidence="1">Cell membrane</location>
        <topology evidence="1">Lipid-anchor</topology>
    </subcellularLocation>
</comment>